<accession>A0AAV8XM13</accession>
<reference evidence="1" key="1">
    <citation type="journal article" date="2023" name="Insect Mol. Biol.">
        <title>Genome sequencing provides insights into the evolution of gene families encoding plant cell wall-degrading enzymes in longhorned beetles.</title>
        <authorList>
            <person name="Shin N.R."/>
            <person name="Okamura Y."/>
            <person name="Kirsch R."/>
            <person name="Pauchet Y."/>
        </authorList>
    </citation>
    <scope>NUCLEOTIDE SEQUENCE</scope>
    <source>
        <strain evidence="1">AMC_N1</strain>
    </source>
</reference>
<comment type="caution">
    <text evidence="1">The sequence shown here is derived from an EMBL/GenBank/DDBJ whole genome shotgun (WGS) entry which is preliminary data.</text>
</comment>
<dbReference type="Proteomes" id="UP001162162">
    <property type="component" value="Unassembled WGS sequence"/>
</dbReference>
<dbReference type="PANTHER" id="PTHR31511:SF12">
    <property type="entry name" value="RHO TERMINATION FACTOR N-TERMINAL DOMAIN-CONTAINING PROTEIN"/>
    <property type="match status" value="1"/>
</dbReference>
<proteinExistence type="predicted"/>
<protein>
    <submittedName>
        <fullName evidence="1">Uncharacterized protein</fullName>
    </submittedName>
</protein>
<evidence type="ECO:0000313" key="1">
    <source>
        <dbReference type="EMBL" id="KAJ8939493.1"/>
    </source>
</evidence>
<name>A0AAV8XM13_9CUCU</name>
<dbReference type="AlphaFoldDB" id="A0AAV8XM13"/>
<organism evidence="1 2">
    <name type="scientific">Aromia moschata</name>
    <dbReference type="NCBI Taxonomy" id="1265417"/>
    <lineage>
        <taxon>Eukaryota</taxon>
        <taxon>Metazoa</taxon>
        <taxon>Ecdysozoa</taxon>
        <taxon>Arthropoda</taxon>
        <taxon>Hexapoda</taxon>
        <taxon>Insecta</taxon>
        <taxon>Pterygota</taxon>
        <taxon>Neoptera</taxon>
        <taxon>Endopterygota</taxon>
        <taxon>Coleoptera</taxon>
        <taxon>Polyphaga</taxon>
        <taxon>Cucujiformia</taxon>
        <taxon>Chrysomeloidea</taxon>
        <taxon>Cerambycidae</taxon>
        <taxon>Cerambycinae</taxon>
        <taxon>Callichromatini</taxon>
        <taxon>Aromia</taxon>
    </lineage>
</organism>
<keyword evidence="2" id="KW-1185">Reference proteome</keyword>
<evidence type="ECO:0000313" key="2">
    <source>
        <dbReference type="Proteomes" id="UP001162162"/>
    </source>
</evidence>
<dbReference type="PANTHER" id="PTHR31511">
    <property type="entry name" value="PROTEIN CBG23764"/>
    <property type="match status" value="1"/>
</dbReference>
<sequence>MASSLQNLGENLRSDFHETRKYFPDESQFRLMRQNGVFPYSFVDNLDTLNLKCLPSKQQFYDNLNETHIKDADYERAQKVWNLFGCHTLDEYSDIYLKSDVLLLCDLDPAQYFTAPGLAWDAMLKLTKVELESLTEIDMVHLLKRGIRGGISQCSERKHIANNIFSSK</sequence>
<dbReference type="EMBL" id="JAPWTK010000485">
    <property type="protein sequence ID" value="KAJ8939493.1"/>
    <property type="molecule type" value="Genomic_DNA"/>
</dbReference>
<gene>
    <name evidence="1" type="ORF">NQ318_022547</name>
</gene>